<reference evidence="7 8" key="1">
    <citation type="submission" date="2019-03" db="EMBL/GenBank/DDBJ databases">
        <title>Genomic Encyclopedia of Archaeal and Bacterial Type Strains, Phase II (KMG-II): from individual species to whole genera.</title>
        <authorList>
            <person name="Goeker M."/>
        </authorList>
    </citation>
    <scope>NUCLEOTIDE SEQUENCE [LARGE SCALE GENOMIC DNA]</scope>
    <source>
        <strain evidence="7 8">DSM 22554</strain>
    </source>
</reference>
<keyword evidence="4 5" id="KW-0472">Membrane</keyword>
<dbReference type="GO" id="GO:0016020">
    <property type="term" value="C:membrane"/>
    <property type="evidence" value="ECO:0007669"/>
    <property type="project" value="UniProtKB-SubCell"/>
</dbReference>
<dbReference type="CDD" id="cd05379">
    <property type="entry name" value="CAP_bacterial"/>
    <property type="match status" value="1"/>
</dbReference>
<keyword evidence="2 5" id="KW-0812">Transmembrane</keyword>
<dbReference type="SUPFAM" id="SSF55797">
    <property type="entry name" value="PR-1-like"/>
    <property type="match status" value="1"/>
</dbReference>
<feature type="transmembrane region" description="Helical" evidence="5">
    <location>
        <begin position="102"/>
        <end position="127"/>
    </location>
</feature>
<dbReference type="Proteomes" id="UP000294616">
    <property type="component" value="Unassembled WGS sequence"/>
</dbReference>
<dbReference type="RefSeq" id="WP_132225103.1">
    <property type="nucleotide sequence ID" value="NZ_SMGO01000003.1"/>
</dbReference>
<proteinExistence type="predicted"/>
<evidence type="ECO:0000259" key="6">
    <source>
        <dbReference type="Pfam" id="PF00188"/>
    </source>
</evidence>
<gene>
    <name evidence="7" type="ORF">C8N28_2347</name>
</gene>
<dbReference type="Pfam" id="PF02674">
    <property type="entry name" value="Colicin_V"/>
    <property type="match status" value="1"/>
</dbReference>
<evidence type="ECO:0000256" key="4">
    <source>
        <dbReference type="ARBA" id="ARBA00023136"/>
    </source>
</evidence>
<evidence type="ECO:0000256" key="2">
    <source>
        <dbReference type="ARBA" id="ARBA00022692"/>
    </source>
</evidence>
<evidence type="ECO:0000313" key="7">
    <source>
        <dbReference type="EMBL" id="TCK80605.1"/>
    </source>
</evidence>
<feature type="transmembrane region" description="Helical" evidence="5">
    <location>
        <begin position="29"/>
        <end position="48"/>
    </location>
</feature>
<dbReference type="PANTHER" id="PTHR31157:SF1">
    <property type="entry name" value="SCP DOMAIN-CONTAINING PROTEIN"/>
    <property type="match status" value="1"/>
</dbReference>
<accession>A0A4R1LP62</accession>
<comment type="subcellular location">
    <subcellularLocation>
        <location evidence="1">Membrane</location>
        <topology evidence="1">Multi-pass membrane protein</topology>
    </subcellularLocation>
</comment>
<keyword evidence="3 5" id="KW-1133">Transmembrane helix</keyword>
<sequence>MNFISIILIIILLLSTVNGITRGFILSFTSLLSWLGSLLLMIFLYPYVVDFLKRIMEDNLWIMPFAVFISLIVTGLFMSLLFNQFLRFIPIKAHDNLVNKIAGVFPGAITGLLYAALLSLLLLILPLSERISNETRNSKIVQQLTLGLDKVENRLKPGFKETISQTMQMTTIEEGSKETLKLPFSVKFPKVREPLEKEMLNMINVERKAHGLAPLEVDSRLTNVARDHSRDMFTRSYFSHISPEGLSPFDRIRKANILFLTAGENLALAQTIPIAHEGLMNSPGHRANILNPSFRRVGIGVLDGGIYGLMITQEFKN</sequence>
<dbReference type="PANTHER" id="PTHR31157">
    <property type="entry name" value="SCP DOMAIN-CONTAINING PROTEIN"/>
    <property type="match status" value="1"/>
</dbReference>
<evidence type="ECO:0000256" key="3">
    <source>
        <dbReference type="ARBA" id="ARBA00022989"/>
    </source>
</evidence>
<dbReference type="EMBL" id="SMGO01000003">
    <property type="protein sequence ID" value="TCK80605.1"/>
    <property type="molecule type" value="Genomic_DNA"/>
</dbReference>
<dbReference type="AlphaFoldDB" id="A0A4R1LP62"/>
<evidence type="ECO:0000256" key="1">
    <source>
        <dbReference type="ARBA" id="ARBA00004141"/>
    </source>
</evidence>
<dbReference type="Gene3D" id="3.40.33.10">
    <property type="entry name" value="CAP"/>
    <property type="match status" value="1"/>
</dbReference>
<dbReference type="InterPro" id="IPR003825">
    <property type="entry name" value="Colicin-V_CvpA"/>
</dbReference>
<dbReference type="InterPro" id="IPR035940">
    <property type="entry name" value="CAP_sf"/>
</dbReference>
<dbReference type="InterPro" id="IPR014044">
    <property type="entry name" value="CAP_dom"/>
</dbReference>
<evidence type="ECO:0000256" key="5">
    <source>
        <dbReference type="SAM" id="Phobius"/>
    </source>
</evidence>
<dbReference type="OrthoDB" id="982527at2"/>
<name>A0A4R1LP62_9SPHI</name>
<dbReference type="Pfam" id="PF00188">
    <property type="entry name" value="CAP"/>
    <property type="match status" value="1"/>
</dbReference>
<dbReference type="GO" id="GO:0009403">
    <property type="term" value="P:toxin biosynthetic process"/>
    <property type="evidence" value="ECO:0007669"/>
    <property type="project" value="InterPro"/>
</dbReference>
<organism evidence="7 8">
    <name type="scientific">Albibacterium bauzanense</name>
    <dbReference type="NCBI Taxonomy" id="653929"/>
    <lineage>
        <taxon>Bacteria</taxon>
        <taxon>Pseudomonadati</taxon>
        <taxon>Bacteroidota</taxon>
        <taxon>Sphingobacteriia</taxon>
        <taxon>Sphingobacteriales</taxon>
        <taxon>Sphingobacteriaceae</taxon>
        <taxon>Albibacterium</taxon>
    </lineage>
</organism>
<feature type="domain" description="SCP" evidence="6">
    <location>
        <begin position="200"/>
        <end position="304"/>
    </location>
</feature>
<comment type="caution">
    <text evidence="7">The sequence shown here is derived from an EMBL/GenBank/DDBJ whole genome shotgun (WGS) entry which is preliminary data.</text>
</comment>
<keyword evidence="8" id="KW-1185">Reference proteome</keyword>
<protein>
    <submittedName>
        <fullName evidence="7">Uncharacterized protein YkwD</fullName>
    </submittedName>
</protein>
<evidence type="ECO:0000313" key="8">
    <source>
        <dbReference type="Proteomes" id="UP000294616"/>
    </source>
</evidence>
<feature type="transmembrane region" description="Helical" evidence="5">
    <location>
        <begin position="60"/>
        <end position="82"/>
    </location>
</feature>